<protein>
    <submittedName>
        <fullName evidence="2">Uncharacterized protein</fullName>
    </submittedName>
</protein>
<keyword evidence="1" id="KW-0732">Signal</keyword>
<accession>A0A2P2Q6P1</accession>
<feature type="chain" id="PRO_5015115975" evidence="1">
    <location>
        <begin position="17"/>
        <end position="55"/>
    </location>
</feature>
<dbReference type="AlphaFoldDB" id="A0A2P2Q6P1"/>
<name>A0A2P2Q6P1_RHIMU</name>
<sequence>MLFVLTCCSSVCYIPCGPLLLPLRFWLWPLMDCGKNISLFWAFHFSLKHCVHASP</sequence>
<feature type="signal peptide" evidence="1">
    <location>
        <begin position="1"/>
        <end position="16"/>
    </location>
</feature>
<evidence type="ECO:0000313" key="2">
    <source>
        <dbReference type="EMBL" id="MBX62559.1"/>
    </source>
</evidence>
<organism evidence="2">
    <name type="scientific">Rhizophora mucronata</name>
    <name type="common">Asiatic mangrove</name>
    <dbReference type="NCBI Taxonomy" id="61149"/>
    <lineage>
        <taxon>Eukaryota</taxon>
        <taxon>Viridiplantae</taxon>
        <taxon>Streptophyta</taxon>
        <taxon>Embryophyta</taxon>
        <taxon>Tracheophyta</taxon>
        <taxon>Spermatophyta</taxon>
        <taxon>Magnoliopsida</taxon>
        <taxon>eudicotyledons</taxon>
        <taxon>Gunneridae</taxon>
        <taxon>Pentapetalae</taxon>
        <taxon>rosids</taxon>
        <taxon>fabids</taxon>
        <taxon>Malpighiales</taxon>
        <taxon>Rhizophoraceae</taxon>
        <taxon>Rhizophora</taxon>
    </lineage>
</organism>
<proteinExistence type="predicted"/>
<evidence type="ECO:0000256" key="1">
    <source>
        <dbReference type="SAM" id="SignalP"/>
    </source>
</evidence>
<dbReference type="EMBL" id="GGEC01082075">
    <property type="protein sequence ID" value="MBX62559.1"/>
    <property type="molecule type" value="Transcribed_RNA"/>
</dbReference>
<reference evidence="2" key="1">
    <citation type="submission" date="2018-02" db="EMBL/GenBank/DDBJ databases">
        <title>Rhizophora mucronata_Transcriptome.</title>
        <authorList>
            <person name="Meera S.P."/>
            <person name="Sreeshan A."/>
            <person name="Augustine A."/>
        </authorList>
    </citation>
    <scope>NUCLEOTIDE SEQUENCE</scope>
    <source>
        <tissue evidence="2">Leaf</tissue>
    </source>
</reference>